<sequence length="358" mass="39092">MEAIPSPEKLVWTLAFSDHVEFRPINDMYCELFSSGVQFPDINKNDVDVLKRTLPPGLPKASRSDQRPATLNTRTIQLMQAIRQDLDLTALDLPAFEALLQGLSCNPPDSLTIKQLQASAERLKGLQRRLEADIGSLSETMETNSESGQEEQATLDELIRVNEKIHDGIQHLQSYERMCGPEETRQTTALISGAQTTETAGTTVVTVASQPEAPKSSSAASSVATATPVASTGDAVGTRLAATTDVSRTLREAREGIQLFQTLQREMSASSAQMVDATTQIRELGIVAERLAGLQKRVHAHINGSISGNSAGNAEEDETTLANLTDVNDQLLHCLKNYQRTVQIDEVRMNFRLPLLNI</sequence>
<evidence type="ECO:0000313" key="3">
    <source>
        <dbReference type="Proteomes" id="UP000275846"/>
    </source>
</evidence>
<dbReference type="OrthoDB" id="2018246at2759"/>
<dbReference type="WBParaSite" id="SSLN_0001609401-mRNA-1">
    <property type="protein sequence ID" value="SSLN_0001609401-mRNA-1"/>
    <property type="gene ID" value="SSLN_0001609401"/>
</dbReference>
<accession>A0A183TGA5</accession>
<feature type="region of interest" description="Disordered" evidence="1">
    <location>
        <begin position="210"/>
        <end position="230"/>
    </location>
</feature>
<gene>
    <name evidence="2" type="ORF">SSLN_LOCUS15503</name>
</gene>
<dbReference type="AlphaFoldDB" id="A0A183TGA5"/>
<evidence type="ECO:0000313" key="4">
    <source>
        <dbReference type="WBParaSite" id="SSLN_0001609401-mRNA-1"/>
    </source>
</evidence>
<dbReference type="Proteomes" id="UP000275846">
    <property type="component" value="Unassembled WGS sequence"/>
</dbReference>
<reference evidence="4" key="1">
    <citation type="submission" date="2016-06" db="UniProtKB">
        <authorList>
            <consortium name="WormBaseParasite"/>
        </authorList>
    </citation>
    <scope>IDENTIFICATION</scope>
</reference>
<dbReference type="EMBL" id="UYSU01040017">
    <property type="protein sequence ID" value="VDM01889.1"/>
    <property type="molecule type" value="Genomic_DNA"/>
</dbReference>
<organism evidence="4">
    <name type="scientific">Schistocephalus solidus</name>
    <name type="common">Tapeworm</name>
    <dbReference type="NCBI Taxonomy" id="70667"/>
    <lineage>
        <taxon>Eukaryota</taxon>
        <taxon>Metazoa</taxon>
        <taxon>Spiralia</taxon>
        <taxon>Lophotrochozoa</taxon>
        <taxon>Platyhelminthes</taxon>
        <taxon>Cestoda</taxon>
        <taxon>Eucestoda</taxon>
        <taxon>Diphyllobothriidea</taxon>
        <taxon>Diphyllobothriidae</taxon>
        <taxon>Schistocephalus</taxon>
    </lineage>
</organism>
<keyword evidence="3" id="KW-1185">Reference proteome</keyword>
<evidence type="ECO:0000256" key="1">
    <source>
        <dbReference type="SAM" id="MobiDB-lite"/>
    </source>
</evidence>
<protein>
    <submittedName>
        <fullName evidence="4">HPt domain-containing protein</fullName>
    </submittedName>
</protein>
<name>A0A183TGA5_SCHSO</name>
<proteinExistence type="predicted"/>
<evidence type="ECO:0000313" key="2">
    <source>
        <dbReference type="EMBL" id="VDM01889.1"/>
    </source>
</evidence>
<reference evidence="2 3" key="2">
    <citation type="submission" date="2018-11" db="EMBL/GenBank/DDBJ databases">
        <authorList>
            <consortium name="Pathogen Informatics"/>
        </authorList>
    </citation>
    <scope>NUCLEOTIDE SEQUENCE [LARGE SCALE GENOMIC DNA]</scope>
    <source>
        <strain evidence="2 3">NST_G2</strain>
    </source>
</reference>